<dbReference type="SUPFAM" id="SSF46689">
    <property type="entry name" value="Homeodomain-like"/>
    <property type="match status" value="1"/>
</dbReference>
<name>A0A2S6GFY0_9PSEU</name>
<accession>A0A2S6GFY0</accession>
<keyword evidence="1 2" id="KW-0238">DNA-binding</keyword>
<dbReference type="InterPro" id="IPR036271">
    <property type="entry name" value="Tet_transcr_reg_TetR-rel_C_sf"/>
</dbReference>
<evidence type="ECO:0000256" key="1">
    <source>
        <dbReference type="ARBA" id="ARBA00023125"/>
    </source>
</evidence>
<dbReference type="AlphaFoldDB" id="A0A2S6GFY0"/>
<dbReference type="Proteomes" id="UP000239203">
    <property type="component" value="Unassembled WGS sequence"/>
</dbReference>
<feature type="region of interest" description="Disordered" evidence="3">
    <location>
        <begin position="1"/>
        <end position="20"/>
    </location>
</feature>
<keyword evidence="6" id="KW-1185">Reference proteome</keyword>
<dbReference type="PROSITE" id="PS50977">
    <property type="entry name" value="HTH_TETR_2"/>
    <property type="match status" value="1"/>
</dbReference>
<evidence type="ECO:0000256" key="2">
    <source>
        <dbReference type="PROSITE-ProRule" id="PRU00335"/>
    </source>
</evidence>
<reference evidence="5 6" key="1">
    <citation type="submission" date="2018-02" db="EMBL/GenBank/DDBJ databases">
        <title>Genomic Encyclopedia of Archaeal and Bacterial Type Strains, Phase II (KMG-II): from individual species to whole genera.</title>
        <authorList>
            <person name="Goeker M."/>
        </authorList>
    </citation>
    <scope>NUCLEOTIDE SEQUENCE [LARGE SCALE GENOMIC DNA]</scope>
    <source>
        <strain evidence="5 6">YU 961-1</strain>
    </source>
</reference>
<sequence>MATYASVTGRRQRSGQPAVTPERIVATALDLTRAHGLEDWTLRQLAAGVGAYPAVIYHHVGDREAVVAAVLDRVVGALPVPEADLPWRTWFERFLTDARPVLLAHPGVARRLAVHGELVPALHPVIDRAVTVLRHAGFGDRAVPAHTFLTAQAWQFLAAEDDRDAALRARTAALRTELADRAELSGLVELGRYHRAHPDTDLYAYAVATALDGVAAQAAPPRALGGVHDLSTPEVPSGR</sequence>
<comment type="caution">
    <text evidence="5">The sequence shown here is derived from an EMBL/GenBank/DDBJ whole genome shotgun (WGS) entry which is preliminary data.</text>
</comment>
<dbReference type="OrthoDB" id="3173376at2"/>
<dbReference type="GO" id="GO:0003677">
    <property type="term" value="F:DNA binding"/>
    <property type="evidence" value="ECO:0007669"/>
    <property type="project" value="UniProtKB-UniRule"/>
</dbReference>
<protein>
    <submittedName>
        <fullName evidence="5">Regulatory TetR family protein</fullName>
    </submittedName>
</protein>
<feature type="DNA-binding region" description="H-T-H motif" evidence="2">
    <location>
        <begin position="41"/>
        <end position="60"/>
    </location>
</feature>
<evidence type="ECO:0000256" key="3">
    <source>
        <dbReference type="SAM" id="MobiDB-lite"/>
    </source>
</evidence>
<dbReference type="SUPFAM" id="SSF48498">
    <property type="entry name" value="Tetracyclin repressor-like, C-terminal domain"/>
    <property type="match status" value="1"/>
</dbReference>
<dbReference type="RefSeq" id="WP_146108284.1">
    <property type="nucleotide sequence ID" value="NZ_CP154825.1"/>
</dbReference>
<feature type="domain" description="HTH tetR-type" evidence="4">
    <location>
        <begin position="18"/>
        <end position="78"/>
    </location>
</feature>
<gene>
    <name evidence="5" type="ORF">CLV40_12247</name>
</gene>
<dbReference type="InterPro" id="IPR009057">
    <property type="entry name" value="Homeodomain-like_sf"/>
</dbReference>
<proteinExistence type="predicted"/>
<dbReference type="InterPro" id="IPR001647">
    <property type="entry name" value="HTH_TetR"/>
</dbReference>
<dbReference type="EMBL" id="PTIX01000022">
    <property type="protein sequence ID" value="PPK64056.1"/>
    <property type="molecule type" value="Genomic_DNA"/>
</dbReference>
<evidence type="ECO:0000313" key="5">
    <source>
        <dbReference type="EMBL" id="PPK64056.1"/>
    </source>
</evidence>
<evidence type="ECO:0000259" key="4">
    <source>
        <dbReference type="PROSITE" id="PS50977"/>
    </source>
</evidence>
<dbReference type="Gene3D" id="1.10.357.10">
    <property type="entry name" value="Tetracycline Repressor, domain 2"/>
    <property type="match status" value="1"/>
</dbReference>
<evidence type="ECO:0000313" key="6">
    <source>
        <dbReference type="Proteomes" id="UP000239203"/>
    </source>
</evidence>
<organism evidence="5 6">
    <name type="scientific">Actinokineospora auranticolor</name>
    <dbReference type="NCBI Taxonomy" id="155976"/>
    <lineage>
        <taxon>Bacteria</taxon>
        <taxon>Bacillati</taxon>
        <taxon>Actinomycetota</taxon>
        <taxon>Actinomycetes</taxon>
        <taxon>Pseudonocardiales</taxon>
        <taxon>Pseudonocardiaceae</taxon>
        <taxon>Actinokineospora</taxon>
    </lineage>
</organism>